<dbReference type="eggNOG" id="COG3227">
    <property type="taxonomic scope" value="Bacteria"/>
</dbReference>
<dbReference type="Gene3D" id="3.40.390.10">
    <property type="entry name" value="Collagenase (Catalytic Domain)"/>
    <property type="match status" value="1"/>
</dbReference>
<feature type="domain" description="Bulb-type lectin" evidence="1">
    <location>
        <begin position="259"/>
        <end position="372"/>
    </location>
</feature>
<accession>S9PC95</accession>
<reference evidence="2" key="1">
    <citation type="submission" date="2013-05" db="EMBL/GenBank/DDBJ databases">
        <title>Genome assembly of Cystobacter fuscus DSM 2262.</title>
        <authorList>
            <person name="Sharma G."/>
            <person name="Khatri I."/>
            <person name="Kaur C."/>
            <person name="Mayilraj S."/>
            <person name="Subramanian S."/>
        </authorList>
    </citation>
    <scope>NUCLEOTIDE SEQUENCE [LARGE SCALE GENOMIC DNA]</scope>
    <source>
        <strain evidence="2">DSM 2262</strain>
    </source>
</reference>
<dbReference type="InterPro" id="IPR036426">
    <property type="entry name" value="Bulb-type_lectin_dom_sf"/>
</dbReference>
<keyword evidence="3" id="KW-1185">Reference proteome</keyword>
<dbReference type="Gene3D" id="2.90.10.10">
    <property type="entry name" value="Bulb-type lectin domain"/>
    <property type="match status" value="2"/>
</dbReference>
<dbReference type="SMART" id="SM00108">
    <property type="entry name" value="B_lectin"/>
    <property type="match status" value="1"/>
</dbReference>
<dbReference type="Pfam" id="PF12388">
    <property type="entry name" value="Peptidase_M57"/>
    <property type="match status" value="1"/>
</dbReference>
<dbReference type="InterPro" id="IPR006026">
    <property type="entry name" value="Peptidase_Metallo"/>
</dbReference>
<dbReference type="GO" id="GO:0008270">
    <property type="term" value="F:zinc ion binding"/>
    <property type="evidence" value="ECO:0007669"/>
    <property type="project" value="InterPro"/>
</dbReference>
<dbReference type="SUPFAM" id="SSF51110">
    <property type="entry name" value="alpha-D-mannose-specific plant lectins"/>
    <property type="match status" value="1"/>
</dbReference>
<organism evidence="2 3">
    <name type="scientific">Cystobacter fuscus (strain ATCC 25194 / DSM 2262 / NBRC 100088 / M29)</name>
    <dbReference type="NCBI Taxonomy" id="1242864"/>
    <lineage>
        <taxon>Bacteria</taxon>
        <taxon>Pseudomonadati</taxon>
        <taxon>Myxococcota</taxon>
        <taxon>Myxococcia</taxon>
        <taxon>Myxococcales</taxon>
        <taxon>Cystobacterineae</taxon>
        <taxon>Archangiaceae</taxon>
        <taxon>Cystobacter</taxon>
    </lineage>
</organism>
<dbReference type="SUPFAM" id="SSF55486">
    <property type="entry name" value="Metalloproteases ('zincins'), catalytic domain"/>
    <property type="match status" value="1"/>
</dbReference>
<evidence type="ECO:0000259" key="1">
    <source>
        <dbReference type="PROSITE" id="PS50927"/>
    </source>
</evidence>
<proteinExistence type="predicted"/>
<sequence length="376" mass="40841">MQQQSQQQPTWEEFRARAFQDPDTGIFIVNGDEPALNEARLREFYDRMIGQKASATEQEGVGQTQQPLTALNLPGWANKWSIPAALNLTYCINSASFGGYYASVVSAMNTAAADWKATGASLKFVHTSSLDSNCNNTTNVVFNVRMVTNMQPTLARAFFPGDPREAREILIDVSSFGNITPWTLAGILRHELGHVLGFRHEHVRPEAAAGACNETDSYWRAVTAYDSASVMHYPQCNGTNVGDLKLTPTDAVGVRSHYPVAILPEQGLVSGQSISSSDGRFLLYMQADGNLVHYWNGHGALWSTVTGGSQGKSAWMQGDGNFVLYTTTTPVVGSSLWSSITYGNPGAYLAIQNDGNLVVYAKDGMTPLWNSNTGGH</sequence>
<dbReference type="AlphaFoldDB" id="S9PC95"/>
<dbReference type="Proteomes" id="UP000011682">
    <property type="component" value="Unassembled WGS sequence"/>
</dbReference>
<dbReference type="InterPro" id="IPR024079">
    <property type="entry name" value="MetalloPept_cat_dom_sf"/>
</dbReference>
<name>S9PC95_CYSF2</name>
<gene>
    <name evidence="2" type="ORF">D187_002651</name>
</gene>
<dbReference type="EMBL" id="ANAH02000015">
    <property type="protein sequence ID" value="EPX59907.1"/>
    <property type="molecule type" value="Genomic_DNA"/>
</dbReference>
<dbReference type="InterPro" id="IPR024653">
    <property type="entry name" value="Peptidase_M10/M27/M57"/>
</dbReference>
<dbReference type="SMART" id="SM00235">
    <property type="entry name" value="ZnMc"/>
    <property type="match status" value="1"/>
</dbReference>
<dbReference type="GO" id="GO:0008237">
    <property type="term" value="F:metallopeptidase activity"/>
    <property type="evidence" value="ECO:0007669"/>
    <property type="project" value="InterPro"/>
</dbReference>
<dbReference type="InterPro" id="IPR001480">
    <property type="entry name" value="Bulb-type_lectin_dom"/>
</dbReference>
<dbReference type="GO" id="GO:0006508">
    <property type="term" value="P:proteolysis"/>
    <property type="evidence" value="ECO:0007669"/>
    <property type="project" value="InterPro"/>
</dbReference>
<evidence type="ECO:0000313" key="3">
    <source>
        <dbReference type="Proteomes" id="UP000011682"/>
    </source>
</evidence>
<comment type="caution">
    <text evidence="2">The sequence shown here is derived from an EMBL/GenBank/DDBJ whole genome shotgun (WGS) entry which is preliminary data.</text>
</comment>
<evidence type="ECO:0000313" key="2">
    <source>
        <dbReference type="EMBL" id="EPX59907.1"/>
    </source>
</evidence>
<dbReference type="PROSITE" id="PS50927">
    <property type="entry name" value="BULB_LECTIN"/>
    <property type="match status" value="1"/>
</dbReference>
<protein>
    <recommendedName>
        <fullName evidence="1">Bulb-type lectin domain-containing protein</fullName>
    </recommendedName>
</protein>